<sequence>MENPGQRIAVIGLGALGLVTVKNLTEAGFDVTGFDKCEYVGGLWHFTEDDHLPEKFRGKRVVVAGLANTGSDVVEALRGIAKEIYISHDHGTIVFPRFDASGKPYDHDLSNRKLAVADALRKISPAAHEMMLNGLMRHMQNCVFRIRPEFRLSPAPSFYHALPTISDTIVRNLDEGHVASVPNIAGIQGPKTLKMTDDTTLEADSIIWCTGYRSDYNILDPSVDPTRHTTPRWKSARGSRGRPLARLYQNIFSCDFPESLAFMGVVWFPAPAFSTFDLAAMAVAQVWAGRSSLPPKTEMNRAIDEHHAWLCTVAERGSTLPGWVKSADWLSWAHGAAGTGLDTRFGWGLEGWKFWWRHTELYKLLSDGIISPHAYRLFEGKRKIWSGALEELRYVNRDKLSHTLLAKAG</sequence>
<gene>
    <name evidence="1" type="ORF">NLG97_g3837</name>
</gene>
<dbReference type="Proteomes" id="UP001148737">
    <property type="component" value="Unassembled WGS sequence"/>
</dbReference>
<dbReference type="EMBL" id="JANAKD010000342">
    <property type="protein sequence ID" value="KAJ3494806.1"/>
    <property type="molecule type" value="Genomic_DNA"/>
</dbReference>
<evidence type="ECO:0000313" key="2">
    <source>
        <dbReference type="Proteomes" id="UP001148737"/>
    </source>
</evidence>
<evidence type="ECO:0000313" key="1">
    <source>
        <dbReference type="EMBL" id="KAJ3494806.1"/>
    </source>
</evidence>
<keyword evidence="2" id="KW-1185">Reference proteome</keyword>
<organism evidence="1 2">
    <name type="scientific">Lecanicillium saksenae</name>
    <dbReference type="NCBI Taxonomy" id="468837"/>
    <lineage>
        <taxon>Eukaryota</taxon>
        <taxon>Fungi</taxon>
        <taxon>Dikarya</taxon>
        <taxon>Ascomycota</taxon>
        <taxon>Pezizomycotina</taxon>
        <taxon>Sordariomycetes</taxon>
        <taxon>Hypocreomycetidae</taxon>
        <taxon>Hypocreales</taxon>
        <taxon>Cordycipitaceae</taxon>
        <taxon>Lecanicillium</taxon>
    </lineage>
</organism>
<comment type="caution">
    <text evidence="1">The sequence shown here is derived from an EMBL/GenBank/DDBJ whole genome shotgun (WGS) entry which is preliminary data.</text>
</comment>
<proteinExistence type="predicted"/>
<protein>
    <submittedName>
        <fullName evidence="1">Uncharacterized protein</fullName>
    </submittedName>
</protein>
<accession>A0ACC1QWY6</accession>
<reference evidence="1" key="1">
    <citation type="submission" date="2022-07" db="EMBL/GenBank/DDBJ databases">
        <title>Genome Sequence of Lecanicillium saksenae.</title>
        <authorList>
            <person name="Buettner E."/>
        </authorList>
    </citation>
    <scope>NUCLEOTIDE SEQUENCE</scope>
    <source>
        <strain evidence="1">VT-O1</strain>
    </source>
</reference>
<name>A0ACC1QWY6_9HYPO</name>